<evidence type="ECO:0000313" key="13">
    <source>
        <dbReference type="EMBL" id="TQD27308.1"/>
    </source>
</evidence>
<evidence type="ECO:0000256" key="10">
    <source>
        <dbReference type="ARBA" id="ARBA00023136"/>
    </source>
</evidence>
<dbReference type="FunFam" id="1.10.287.130:FF:000038">
    <property type="entry name" value="Sensory transduction histidine kinase"/>
    <property type="match status" value="1"/>
</dbReference>
<dbReference type="SUPFAM" id="SSF47384">
    <property type="entry name" value="Homodimeric domain of signal transducing histidine kinase"/>
    <property type="match status" value="1"/>
</dbReference>
<keyword evidence="10" id="KW-0472">Membrane</keyword>
<feature type="domain" description="Histidine kinase" evidence="12">
    <location>
        <begin position="201"/>
        <end position="418"/>
    </location>
</feature>
<keyword evidence="6" id="KW-0547">Nucleotide-binding</keyword>
<dbReference type="AlphaFoldDB" id="A0A7Z8KQ07"/>
<evidence type="ECO:0000256" key="11">
    <source>
        <dbReference type="ARBA" id="ARBA00023306"/>
    </source>
</evidence>
<dbReference type="PROSITE" id="PS50109">
    <property type="entry name" value="HIS_KIN"/>
    <property type="match status" value="1"/>
</dbReference>
<dbReference type="RefSeq" id="WP_154808879.1">
    <property type="nucleotide sequence ID" value="NZ_VIAQ01000009.1"/>
</dbReference>
<dbReference type="GO" id="GO:0005524">
    <property type="term" value="F:ATP binding"/>
    <property type="evidence" value="ECO:0007669"/>
    <property type="project" value="UniProtKB-KW"/>
</dbReference>
<evidence type="ECO:0000256" key="8">
    <source>
        <dbReference type="ARBA" id="ARBA00022840"/>
    </source>
</evidence>
<dbReference type="PRINTS" id="PR00344">
    <property type="entry name" value="BCTRLSENSOR"/>
</dbReference>
<evidence type="ECO:0000256" key="1">
    <source>
        <dbReference type="ARBA" id="ARBA00000085"/>
    </source>
</evidence>
<dbReference type="InterPro" id="IPR050736">
    <property type="entry name" value="Sensor_HK_Regulatory"/>
</dbReference>
<comment type="catalytic activity">
    <reaction evidence="1">
        <text>ATP + protein L-histidine = ADP + protein N-phospho-L-histidine.</text>
        <dbReference type="EC" id="2.7.13.3"/>
    </reaction>
</comment>
<dbReference type="InterPro" id="IPR003661">
    <property type="entry name" value="HisK_dim/P_dom"/>
</dbReference>
<gene>
    <name evidence="13" type="ORF">FKV42_03530</name>
</gene>
<evidence type="ECO:0000256" key="3">
    <source>
        <dbReference type="ARBA" id="ARBA00012438"/>
    </source>
</evidence>
<dbReference type="PANTHER" id="PTHR43711">
    <property type="entry name" value="TWO-COMPONENT HISTIDINE KINASE"/>
    <property type="match status" value="1"/>
</dbReference>
<evidence type="ECO:0000313" key="14">
    <source>
        <dbReference type="Proteomes" id="UP000319335"/>
    </source>
</evidence>
<dbReference type="GO" id="GO:0016020">
    <property type="term" value="C:membrane"/>
    <property type="evidence" value="ECO:0007669"/>
    <property type="project" value="UniProtKB-SubCell"/>
</dbReference>
<comment type="caution">
    <text evidence="13">The sequence shown here is derived from an EMBL/GenBank/DDBJ whole genome shotgun (WGS) entry which is preliminary data.</text>
</comment>
<dbReference type="SMART" id="SM00388">
    <property type="entry name" value="HisKA"/>
    <property type="match status" value="1"/>
</dbReference>
<dbReference type="InterPro" id="IPR005467">
    <property type="entry name" value="His_kinase_dom"/>
</dbReference>
<name>A0A7Z8KQ07_9EURY</name>
<keyword evidence="14" id="KW-1185">Reference proteome</keyword>
<dbReference type="PANTHER" id="PTHR43711:SF26">
    <property type="entry name" value="SENSOR HISTIDINE KINASE RCSC"/>
    <property type="match status" value="1"/>
</dbReference>
<evidence type="ECO:0000256" key="5">
    <source>
        <dbReference type="ARBA" id="ARBA00022679"/>
    </source>
</evidence>
<protein>
    <recommendedName>
        <fullName evidence="3">histidine kinase</fullName>
        <ecNumber evidence="3">2.7.13.3</ecNumber>
    </recommendedName>
</protein>
<dbReference type="EMBL" id="VIAQ01000009">
    <property type="protein sequence ID" value="TQD27308.1"/>
    <property type="molecule type" value="Genomic_DNA"/>
</dbReference>
<evidence type="ECO:0000256" key="6">
    <source>
        <dbReference type="ARBA" id="ARBA00022741"/>
    </source>
</evidence>
<organism evidence="13 14">
    <name type="scientific">Methanolobus vulcani</name>
    <dbReference type="NCBI Taxonomy" id="38026"/>
    <lineage>
        <taxon>Archaea</taxon>
        <taxon>Methanobacteriati</taxon>
        <taxon>Methanobacteriota</taxon>
        <taxon>Stenosarchaea group</taxon>
        <taxon>Methanomicrobia</taxon>
        <taxon>Methanosarcinales</taxon>
        <taxon>Methanosarcinaceae</taxon>
        <taxon>Methanolobus</taxon>
    </lineage>
</organism>
<dbReference type="Pfam" id="PF02518">
    <property type="entry name" value="HATPase_c"/>
    <property type="match status" value="1"/>
</dbReference>
<dbReference type="OrthoDB" id="342253at2157"/>
<dbReference type="EC" id="2.7.13.3" evidence="3"/>
<dbReference type="InterPro" id="IPR036097">
    <property type="entry name" value="HisK_dim/P_sf"/>
</dbReference>
<dbReference type="CDD" id="cd00082">
    <property type="entry name" value="HisKA"/>
    <property type="match status" value="1"/>
</dbReference>
<evidence type="ECO:0000259" key="12">
    <source>
        <dbReference type="PROSITE" id="PS50109"/>
    </source>
</evidence>
<dbReference type="GO" id="GO:0000155">
    <property type="term" value="F:phosphorelay sensor kinase activity"/>
    <property type="evidence" value="ECO:0007669"/>
    <property type="project" value="InterPro"/>
</dbReference>
<dbReference type="Pfam" id="PF00512">
    <property type="entry name" value="HisKA"/>
    <property type="match status" value="1"/>
</dbReference>
<dbReference type="InterPro" id="IPR003594">
    <property type="entry name" value="HATPase_dom"/>
</dbReference>
<dbReference type="SMART" id="SM00387">
    <property type="entry name" value="HATPase_c"/>
    <property type="match status" value="1"/>
</dbReference>
<dbReference type="SUPFAM" id="SSF55874">
    <property type="entry name" value="ATPase domain of HSP90 chaperone/DNA topoisomerase II/histidine kinase"/>
    <property type="match status" value="1"/>
</dbReference>
<comment type="subcellular location">
    <subcellularLocation>
        <location evidence="2">Membrane</location>
    </subcellularLocation>
</comment>
<accession>A0A7Z8KQ07</accession>
<dbReference type="Gene3D" id="3.30.565.10">
    <property type="entry name" value="Histidine kinase-like ATPase, C-terminal domain"/>
    <property type="match status" value="1"/>
</dbReference>
<sequence>MNEQIHYTDVFNKVTLLYELSLSVGNSLDLQENCDGFLKKLMSRKRVNYVALWIRDEYIDFHKSNFASLVYSHPEYYSSQKKLPDSHPMISVLLQKDALLLNSRDDNFKEYIVEDKFTNGSCMLFPLKDFGVLELYWVKELKNPEIIANQLSKVISKFAFSIEACLIHKRALWEMEEKNREFEARIHAESSNRAKSEFLAIMSHELRTPLNSIIGFSDLMLEEIAGELNEKQKHYTCNIATSGKHLLTIINDILDLSKIEAGEMELNCKNISFKDVVDEVAETINPLLYKNNLTLNTSKMENTITIADRNKIRQILLNLVGNSIKFTPNGGLIEIYSVTKDSMVNICVKDTGIGISSEDMKKLFEPFKQLDSALSRKYDGTGLGLSLVQKLTEMHGGTVTVESELNKGSTFTISIPLK</sequence>
<dbReference type="Proteomes" id="UP000319335">
    <property type="component" value="Unassembled WGS sequence"/>
</dbReference>
<keyword evidence="4" id="KW-0597">Phosphoprotein</keyword>
<reference evidence="13 14" key="1">
    <citation type="submission" date="2019-06" db="EMBL/GenBank/DDBJ databases">
        <title>Draft genome sequence of Methanolobus vulcani B1d.</title>
        <authorList>
            <person name="Creighbaum A.J."/>
            <person name="Ticak T."/>
            <person name="Hariraju D."/>
            <person name="Arivett B.A."/>
            <person name="Ferguson D.J.Jr."/>
        </authorList>
    </citation>
    <scope>NUCLEOTIDE SEQUENCE [LARGE SCALE GENOMIC DNA]</scope>
    <source>
        <strain evidence="13 14">B1d</strain>
    </source>
</reference>
<evidence type="ECO:0000256" key="2">
    <source>
        <dbReference type="ARBA" id="ARBA00004370"/>
    </source>
</evidence>
<evidence type="ECO:0000256" key="7">
    <source>
        <dbReference type="ARBA" id="ARBA00022777"/>
    </source>
</evidence>
<dbReference type="Gene3D" id="1.10.287.130">
    <property type="match status" value="1"/>
</dbReference>
<dbReference type="FunFam" id="3.30.565.10:FF:000010">
    <property type="entry name" value="Sensor histidine kinase RcsC"/>
    <property type="match status" value="1"/>
</dbReference>
<evidence type="ECO:0000256" key="4">
    <source>
        <dbReference type="ARBA" id="ARBA00022553"/>
    </source>
</evidence>
<dbReference type="CDD" id="cd16922">
    <property type="entry name" value="HATPase_EvgS-ArcB-TorS-like"/>
    <property type="match status" value="1"/>
</dbReference>
<keyword evidence="9" id="KW-0902">Two-component regulatory system</keyword>
<keyword evidence="8" id="KW-0067">ATP-binding</keyword>
<proteinExistence type="predicted"/>
<dbReference type="InterPro" id="IPR004358">
    <property type="entry name" value="Sig_transdc_His_kin-like_C"/>
</dbReference>
<keyword evidence="11" id="KW-0131">Cell cycle</keyword>
<dbReference type="InterPro" id="IPR036890">
    <property type="entry name" value="HATPase_C_sf"/>
</dbReference>
<keyword evidence="5" id="KW-0808">Transferase</keyword>
<dbReference type="SUPFAM" id="SSF55781">
    <property type="entry name" value="GAF domain-like"/>
    <property type="match status" value="1"/>
</dbReference>
<keyword evidence="7 13" id="KW-0418">Kinase</keyword>
<evidence type="ECO:0000256" key="9">
    <source>
        <dbReference type="ARBA" id="ARBA00023012"/>
    </source>
</evidence>